<feature type="domain" description="Glycosyltransferase 61 catalytic" evidence="9">
    <location>
        <begin position="299"/>
        <end position="402"/>
    </location>
</feature>
<feature type="transmembrane region" description="Helical" evidence="8">
    <location>
        <begin position="12"/>
        <end position="30"/>
    </location>
</feature>
<dbReference type="PANTHER" id="PTHR20961:SF38">
    <property type="entry name" value="PROTEIN O-LINKED-MANNOSE BETA-1,4-N-ACETYLGLUCOSAMINYLTRANSFERASE 2"/>
    <property type="match status" value="1"/>
</dbReference>
<evidence type="ECO:0000313" key="11">
    <source>
        <dbReference type="Proteomes" id="UP000054097"/>
    </source>
</evidence>
<keyword evidence="4 8" id="KW-0812">Transmembrane</keyword>
<comment type="subcellular location">
    <subcellularLocation>
        <location evidence="1">Membrane</location>
        <topology evidence="1">Single-pass membrane protein</topology>
    </subcellularLocation>
</comment>
<dbReference type="STRING" id="933852.A0A0C2W9B8"/>
<evidence type="ECO:0000256" key="4">
    <source>
        <dbReference type="ARBA" id="ARBA00022692"/>
    </source>
</evidence>
<dbReference type="InterPro" id="IPR007657">
    <property type="entry name" value="Glycosyltransferase_61"/>
</dbReference>
<evidence type="ECO:0000256" key="3">
    <source>
        <dbReference type="ARBA" id="ARBA00022679"/>
    </source>
</evidence>
<organism evidence="10 11">
    <name type="scientific">Serendipita vermifera MAFF 305830</name>
    <dbReference type="NCBI Taxonomy" id="933852"/>
    <lineage>
        <taxon>Eukaryota</taxon>
        <taxon>Fungi</taxon>
        <taxon>Dikarya</taxon>
        <taxon>Basidiomycota</taxon>
        <taxon>Agaricomycotina</taxon>
        <taxon>Agaricomycetes</taxon>
        <taxon>Sebacinales</taxon>
        <taxon>Serendipitaceae</taxon>
        <taxon>Serendipita</taxon>
    </lineage>
</organism>
<dbReference type="GO" id="GO:0097363">
    <property type="term" value="F:protein O-acetylglucosaminyltransferase activity"/>
    <property type="evidence" value="ECO:0007669"/>
    <property type="project" value="TreeGrafter"/>
</dbReference>
<keyword evidence="3" id="KW-0808">Transferase</keyword>
<evidence type="ECO:0000256" key="6">
    <source>
        <dbReference type="ARBA" id="ARBA00023136"/>
    </source>
</evidence>
<dbReference type="InterPro" id="IPR049625">
    <property type="entry name" value="Glyco_transf_61_cat"/>
</dbReference>
<keyword evidence="6 8" id="KW-0472">Membrane</keyword>
<keyword evidence="5 8" id="KW-1133">Transmembrane helix</keyword>
<sequence>MPANAKNNRNRNVQCFVLIVVLGSLLAIILRNTGTFSLGRKDGPRGKLSLSNTLSNNQSSGFQAPLLNTELCWDEMPVPPTKIISHAPGWTVFDKLYVREGTIYVVTDSPELVPDAKEIFSTGQKLLPGNINLPELEPTEKDFKVISTRDARHLFGPCSIRINGVSFFSSESPQYLSHMYHFAAELLFGMWRTYTTLDQGVEVNGHTLLPSPRRWIFPHIGPTQWRDYAAMNQFILRAAFPSMVLEFSDTWEERASLKGRVFTYDQIVLGDRVAAMHGDRYPATERIAAEAFKLRASPSWWNTVRMAVLEFCKVRNRDVMHRVPVITYVSRQKWGRRMLREEDHLRLVADLKALQQRRPVEINVVELDRMPREEQIRVAARTTILMGVHGNGLSTLLWMRPTLQATVIEFFYPENFARDYEWTAQALGIGYYGIWNNHAFSSPNLPPRVVTEDFHGNQIPLDASTVIQLIERRLDRTNMSWDE</sequence>
<dbReference type="GO" id="GO:0035269">
    <property type="term" value="P:protein O-linked glycosylation via mannose"/>
    <property type="evidence" value="ECO:0007669"/>
    <property type="project" value="TreeGrafter"/>
</dbReference>
<evidence type="ECO:0000256" key="8">
    <source>
        <dbReference type="SAM" id="Phobius"/>
    </source>
</evidence>
<dbReference type="EMBL" id="KN824344">
    <property type="protein sequence ID" value="KIM23023.1"/>
    <property type="molecule type" value="Genomic_DNA"/>
</dbReference>
<evidence type="ECO:0000259" key="9">
    <source>
        <dbReference type="Pfam" id="PF04577"/>
    </source>
</evidence>
<evidence type="ECO:0000313" key="10">
    <source>
        <dbReference type="EMBL" id="KIM23023.1"/>
    </source>
</evidence>
<evidence type="ECO:0000256" key="1">
    <source>
        <dbReference type="ARBA" id="ARBA00004167"/>
    </source>
</evidence>
<reference evidence="10 11" key="1">
    <citation type="submission" date="2014-04" db="EMBL/GenBank/DDBJ databases">
        <authorList>
            <consortium name="DOE Joint Genome Institute"/>
            <person name="Kuo A."/>
            <person name="Zuccaro A."/>
            <person name="Kohler A."/>
            <person name="Nagy L.G."/>
            <person name="Floudas D."/>
            <person name="Copeland A."/>
            <person name="Barry K.W."/>
            <person name="Cichocki N."/>
            <person name="Veneault-Fourrey C."/>
            <person name="LaButti K."/>
            <person name="Lindquist E.A."/>
            <person name="Lipzen A."/>
            <person name="Lundell T."/>
            <person name="Morin E."/>
            <person name="Murat C."/>
            <person name="Sun H."/>
            <person name="Tunlid A."/>
            <person name="Henrissat B."/>
            <person name="Grigoriev I.V."/>
            <person name="Hibbett D.S."/>
            <person name="Martin F."/>
            <person name="Nordberg H.P."/>
            <person name="Cantor M.N."/>
            <person name="Hua S.X."/>
        </authorList>
    </citation>
    <scope>NUCLEOTIDE SEQUENCE [LARGE SCALE GENOMIC DNA]</scope>
    <source>
        <strain evidence="10 11">MAFF 305830</strain>
    </source>
</reference>
<reference evidence="11" key="2">
    <citation type="submission" date="2015-01" db="EMBL/GenBank/DDBJ databases">
        <title>Evolutionary Origins and Diversification of the Mycorrhizal Mutualists.</title>
        <authorList>
            <consortium name="DOE Joint Genome Institute"/>
            <consortium name="Mycorrhizal Genomics Consortium"/>
            <person name="Kohler A."/>
            <person name="Kuo A."/>
            <person name="Nagy L.G."/>
            <person name="Floudas D."/>
            <person name="Copeland A."/>
            <person name="Barry K.W."/>
            <person name="Cichocki N."/>
            <person name="Veneault-Fourrey C."/>
            <person name="LaButti K."/>
            <person name="Lindquist E.A."/>
            <person name="Lipzen A."/>
            <person name="Lundell T."/>
            <person name="Morin E."/>
            <person name="Murat C."/>
            <person name="Riley R."/>
            <person name="Ohm R."/>
            <person name="Sun H."/>
            <person name="Tunlid A."/>
            <person name="Henrissat B."/>
            <person name="Grigoriev I.V."/>
            <person name="Hibbett D.S."/>
            <person name="Martin F."/>
        </authorList>
    </citation>
    <scope>NUCLEOTIDE SEQUENCE [LARGE SCALE GENOMIC DNA]</scope>
    <source>
        <strain evidence="11">MAFF 305830</strain>
    </source>
</reference>
<evidence type="ECO:0000256" key="5">
    <source>
        <dbReference type="ARBA" id="ARBA00022989"/>
    </source>
</evidence>
<dbReference type="HOGENOM" id="CLU_033167_0_0_1"/>
<dbReference type="AlphaFoldDB" id="A0A0C2W9B8"/>
<evidence type="ECO:0000256" key="2">
    <source>
        <dbReference type="ARBA" id="ARBA00022676"/>
    </source>
</evidence>
<protein>
    <recommendedName>
        <fullName evidence="9">Glycosyltransferase 61 catalytic domain-containing protein</fullName>
    </recommendedName>
</protein>
<gene>
    <name evidence="10" type="ORF">M408DRAFT_332591</name>
</gene>
<keyword evidence="7" id="KW-0325">Glycoprotein</keyword>
<proteinExistence type="predicted"/>
<accession>A0A0C2W9B8</accession>
<dbReference type="OrthoDB" id="529273at2759"/>
<name>A0A0C2W9B8_SERVB</name>
<dbReference type="Proteomes" id="UP000054097">
    <property type="component" value="Unassembled WGS sequence"/>
</dbReference>
<dbReference type="PANTHER" id="PTHR20961">
    <property type="entry name" value="GLYCOSYLTRANSFERASE"/>
    <property type="match status" value="1"/>
</dbReference>
<dbReference type="GO" id="GO:0016020">
    <property type="term" value="C:membrane"/>
    <property type="evidence" value="ECO:0007669"/>
    <property type="project" value="UniProtKB-SubCell"/>
</dbReference>
<evidence type="ECO:0000256" key="7">
    <source>
        <dbReference type="ARBA" id="ARBA00023180"/>
    </source>
</evidence>
<keyword evidence="2" id="KW-0328">Glycosyltransferase</keyword>
<keyword evidence="11" id="KW-1185">Reference proteome</keyword>
<dbReference type="Pfam" id="PF04577">
    <property type="entry name" value="Glyco_transf_61"/>
    <property type="match status" value="1"/>
</dbReference>
<dbReference type="GO" id="GO:0005783">
    <property type="term" value="C:endoplasmic reticulum"/>
    <property type="evidence" value="ECO:0007669"/>
    <property type="project" value="TreeGrafter"/>
</dbReference>